<dbReference type="STRING" id="1236973.JCM9157_539"/>
<sequence>MATKPALSASELGTLWMTYQQKTMVARMLDYFIEKSDDDKAKEIMGNLQNDIQLFIDKLITLFEEEKAVIPVGYTKSDVHVNAPKLYDQDFDIHFVRVMKAISMGMHSLHLCMGYRPDIMQLYLDLTAMTQKYYIQATTFLLERGTLIKPPHITMPNEVEFATNQDYLRGIKIMGDKRPLNSVEVAHLYHAIENNIVGANLIMGFAQVSQNNDIEKYFNRGKDLAKNLVKSFTKILAEDEIPVPAAEGGTITDSTTPPFSDKIMMYCTSLLCSFSLGSNAFGTSFSLRNDIPPSVFLALKDVFDYATDGAKLMVKHGWLEEPPQMIDRKKMISK</sequence>
<dbReference type="OrthoDB" id="1675670at2"/>
<dbReference type="Gene3D" id="1.20.1260.10">
    <property type="match status" value="2"/>
</dbReference>
<dbReference type="RefSeq" id="WP_035661721.1">
    <property type="nucleotide sequence ID" value="NZ_BAUV01000002.1"/>
</dbReference>
<evidence type="ECO:0000313" key="2">
    <source>
        <dbReference type="Proteomes" id="UP000018896"/>
    </source>
</evidence>
<dbReference type="InterPro" id="IPR012347">
    <property type="entry name" value="Ferritin-like"/>
</dbReference>
<name>W4QQD1_HALA3</name>
<evidence type="ECO:0000313" key="1">
    <source>
        <dbReference type="EMBL" id="GAE33534.1"/>
    </source>
</evidence>
<dbReference type="eggNOG" id="ENOG502ZATW">
    <property type="taxonomic scope" value="Bacteria"/>
</dbReference>
<comment type="caution">
    <text evidence="1">The sequence shown here is derived from an EMBL/GenBank/DDBJ whole genome shotgun (WGS) entry which is preliminary data.</text>
</comment>
<protein>
    <recommendedName>
        <fullName evidence="3">DUF3231 family protein</fullName>
    </recommendedName>
</protein>
<dbReference type="Proteomes" id="UP000018896">
    <property type="component" value="Unassembled WGS sequence"/>
</dbReference>
<reference evidence="1 2" key="1">
    <citation type="journal article" date="2014" name="Genome Announc.">
        <title>Draft Genome Sequences of Three Alkaliphilic Bacillus Strains, Bacillus wakoensis JCM 9140T, Bacillus akibai JCM 9157T, and Bacillus hemicellulosilyticus JCM 9152T.</title>
        <authorList>
            <person name="Yuki M."/>
            <person name="Oshima K."/>
            <person name="Suda W."/>
            <person name="Oshida Y."/>
            <person name="Kitamura K."/>
            <person name="Iida T."/>
            <person name="Hattori M."/>
            <person name="Ohkuma M."/>
        </authorList>
    </citation>
    <scope>NUCLEOTIDE SEQUENCE [LARGE SCALE GENOMIC DNA]</scope>
    <source>
        <strain evidence="1 2">JCM 9157</strain>
    </source>
</reference>
<keyword evidence="2" id="KW-1185">Reference proteome</keyword>
<dbReference type="InterPro" id="IPR021617">
    <property type="entry name" value="DUF3231"/>
</dbReference>
<accession>W4QQD1</accession>
<gene>
    <name evidence="1" type="ORF">JCM9157_539</name>
</gene>
<evidence type="ECO:0008006" key="3">
    <source>
        <dbReference type="Google" id="ProtNLM"/>
    </source>
</evidence>
<organism evidence="1 2">
    <name type="scientific">Halalkalibacter akibai (strain ATCC 43226 / DSM 21942 / CIP 109018 / JCM 9157 / 1139)</name>
    <name type="common">Bacillus akibai</name>
    <dbReference type="NCBI Taxonomy" id="1236973"/>
    <lineage>
        <taxon>Bacteria</taxon>
        <taxon>Bacillati</taxon>
        <taxon>Bacillota</taxon>
        <taxon>Bacilli</taxon>
        <taxon>Bacillales</taxon>
        <taxon>Bacillaceae</taxon>
        <taxon>Halalkalibacter</taxon>
    </lineage>
</organism>
<dbReference type="AlphaFoldDB" id="W4QQD1"/>
<dbReference type="Pfam" id="PF11553">
    <property type="entry name" value="DUF3231"/>
    <property type="match status" value="2"/>
</dbReference>
<proteinExistence type="predicted"/>
<dbReference type="EMBL" id="BAUV01000002">
    <property type="protein sequence ID" value="GAE33534.1"/>
    <property type="molecule type" value="Genomic_DNA"/>
</dbReference>